<evidence type="ECO:0000313" key="4">
    <source>
        <dbReference type="Proteomes" id="UP001597549"/>
    </source>
</evidence>
<proteinExistence type="predicted"/>
<dbReference type="RefSeq" id="WP_379803665.1">
    <property type="nucleotide sequence ID" value="NZ_JBHUOL010000006.1"/>
</dbReference>
<dbReference type="PANTHER" id="PTHR23310">
    <property type="entry name" value="ACYL-COA-BINDING PROTEIN, ACBP"/>
    <property type="match status" value="1"/>
</dbReference>
<organism evidence="3 4">
    <name type="scientific">Flavobacterium ardleyense</name>
    <dbReference type="NCBI Taxonomy" id="2038737"/>
    <lineage>
        <taxon>Bacteria</taxon>
        <taxon>Pseudomonadati</taxon>
        <taxon>Bacteroidota</taxon>
        <taxon>Flavobacteriia</taxon>
        <taxon>Flavobacteriales</taxon>
        <taxon>Flavobacteriaceae</taxon>
        <taxon>Flavobacterium</taxon>
    </lineage>
</organism>
<comment type="caution">
    <text evidence="3">The sequence shown here is derived from an EMBL/GenBank/DDBJ whole genome shotgun (WGS) entry which is preliminary data.</text>
</comment>
<dbReference type="PANTHER" id="PTHR23310:SF62">
    <property type="entry name" value="ACYL-COA BINDING PROTEIN 1, ISOFORM A"/>
    <property type="match status" value="1"/>
</dbReference>
<dbReference type="SUPFAM" id="SSF47027">
    <property type="entry name" value="Acyl-CoA binding protein"/>
    <property type="match status" value="1"/>
</dbReference>
<feature type="domain" description="ACB" evidence="2">
    <location>
        <begin position="6"/>
        <end position="93"/>
    </location>
</feature>
<dbReference type="PRINTS" id="PR00689">
    <property type="entry name" value="ACOABINDINGP"/>
</dbReference>
<keyword evidence="4" id="KW-1185">Reference proteome</keyword>
<dbReference type="InterPro" id="IPR035984">
    <property type="entry name" value="Acyl-CoA-binding_sf"/>
</dbReference>
<sequence length="95" mass="11274">MNEKDLNTLFDEAFANAQLIPQESVPQDMQLVLYGLYKQATSESTNQIYVQNPQDLRNAFKYNAWMQQKHVFPDDAKKQYIEIINQLMKERNIKF</sequence>
<keyword evidence="1" id="KW-0446">Lipid-binding</keyword>
<accession>A0ABW5Z3Q8</accession>
<dbReference type="Pfam" id="PF00887">
    <property type="entry name" value="ACBP"/>
    <property type="match status" value="1"/>
</dbReference>
<protein>
    <submittedName>
        <fullName evidence="3">Acyl-CoA-binding protein</fullName>
    </submittedName>
</protein>
<gene>
    <name evidence="3" type="ORF">ACFSX9_01850</name>
</gene>
<dbReference type="InterPro" id="IPR014352">
    <property type="entry name" value="FERM/acyl-CoA-bd_prot_sf"/>
</dbReference>
<reference evidence="4" key="1">
    <citation type="journal article" date="2019" name="Int. J. Syst. Evol. Microbiol.">
        <title>The Global Catalogue of Microorganisms (GCM) 10K type strain sequencing project: providing services to taxonomists for standard genome sequencing and annotation.</title>
        <authorList>
            <consortium name="The Broad Institute Genomics Platform"/>
            <consortium name="The Broad Institute Genome Sequencing Center for Infectious Disease"/>
            <person name="Wu L."/>
            <person name="Ma J."/>
        </authorList>
    </citation>
    <scope>NUCLEOTIDE SEQUENCE [LARGE SCALE GENOMIC DNA]</scope>
    <source>
        <strain evidence="4">KCTC 52644</strain>
    </source>
</reference>
<dbReference type="InterPro" id="IPR000582">
    <property type="entry name" value="Acyl-CoA-binding_protein"/>
</dbReference>
<evidence type="ECO:0000256" key="1">
    <source>
        <dbReference type="ARBA" id="ARBA00023121"/>
    </source>
</evidence>
<evidence type="ECO:0000313" key="3">
    <source>
        <dbReference type="EMBL" id="MFD2907469.1"/>
    </source>
</evidence>
<dbReference type="Gene3D" id="1.20.80.10">
    <property type="match status" value="1"/>
</dbReference>
<dbReference type="EMBL" id="JBHUOL010000006">
    <property type="protein sequence ID" value="MFD2907469.1"/>
    <property type="molecule type" value="Genomic_DNA"/>
</dbReference>
<evidence type="ECO:0000259" key="2">
    <source>
        <dbReference type="PROSITE" id="PS51228"/>
    </source>
</evidence>
<dbReference type="PROSITE" id="PS51228">
    <property type="entry name" value="ACB_2"/>
    <property type="match status" value="1"/>
</dbReference>
<name>A0ABW5Z3Q8_9FLAO</name>
<dbReference type="Proteomes" id="UP001597549">
    <property type="component" value="Unassembled WGS sequence"/>
</dbReference>